<dbReference type="Proteomes" id="UP000271098">
    <property type="component" value="Unassembled WGS sequence"/>
</dbReference>
<reference evidence="1 2" key="2">
    <citation type="submission" date="2018-11" db="EMBL/GenBank/DDBJ databases">
        <authorList>
            <consortium name="Pathogen Informatics"/>
        </authorList>
    </citation>
    <scope>NUCLEOTIDE SEQUENCE [LARGE SCALE GENOMIC DNA]</scope>
</reference>
<evidence type="ECO:0000313" key="2">
    <source>
        <dbReference type="Proteomes" id="UP000271098"/>
    </source>
</evidence>
<organism evidence="3">
    <name type="scientific">Gongylonema pulchrum</name>
    <dbReference type="NCBI Taxonomy" id="637853"/>
    <lineage>
        <taxon>Eukaryota</taxon>
        <taxon>Metazoa</taxon>
        <taxon>Ecdysozoa</taxon>
        <taxon>Nematoda</taxon>
        <taxon>Chromadorea</taxon>
        <taxon>Rhabditida</taxon>
        <taxon>Spirurina</taxon>
        <taxon>Spiruromorpha</taxon>
        <taxon>Spiruroidea</taxon>
        <taxon>Gongylonematidae</taxon>
        <taxon>Gongylonema</taxon>
    </lineage>
</organism>
<dbReference type="EMBL" id="UYRT01096222">
    <property type="protein sequence ID" value="VDN40678.1"/>
    <property type="molecule type" value="Genomic_DNA"/>
</dbReference>
<gene>
    <name evidence="1" type="ORF">GPUH_LOCUS22883</name>
</gene>
<evidence type="ECO:0000313" key="1">
    <source>
        <dbReference type="EMBL" id="VDN40678.1"/>
    </source>
</evidence>
<accession>A0A183EPJ2</accession>
<sequence length="141" mass="15808">MEFEFSILIFNYFFQVTSKSVQELLNAFPIVDDSRTAKAVTIVIGGTICDLASLRLRNSRMVVDTSDYSAISSNTARGLLSNTKNDSEESLSDDEFDALTTHRSFIIDALHGEEDDSPMETQNMIDEWAEREARDLGLLSK</sequence>
<dbReference type="AlphaFoldDB" id="A0A183EPJ2"/>
<dbReference type="WBParaSite" id="GPUH_0002291001-mRNA-1">
    <property type="protein sequence ID" value="GPUH_0002291001-mRNA-1"/>
    <property type="gene ID" value="GPUH_0002291001"/>
</dbReference>
<protein>
    <submittedName>
        <fullName evidence="1 3">Uncharacterized protein</fullName>
    </submittedName>
</protein>
<evidence type="ECO:0000313" key="3">
    <source>
        <dbReference type="WBParaSite" id="GPUH_0002291001-mRNA-1"/>
    </source>
</evidence>
<name>A0A183EPJ2_9BILA</name>
<proteinExistence type="predicted"/>
<keyword evidence="2" id="KW-1185">Reference proteome</keyword>
<reference evidence="3" key="1">
    <citation type="submission" date="2016-06" db="UniProtKB">
        <authorList>
            <consortium name="WormBaseParasite"/>
        </authorList>
    </citation>
    <scope>IDENTIFICATION</scope>
</reference>
<dbReference type="OrthoDB" id="549243at2759"/>